<keyword evidence="2 6" id="KW-0808">Transferase</keyword>
<feature type="domain" description="RlmI-like PUA" evidence="5">
    <location>
        <begin position="8"/>
        <end position="72"/>
    </location>
</feature>
<dbReference type="InterPro" id="IPR036974">
    <property type="entry name" value="PUA_sf"/>
</dbReference>
<proteinExistence type="predicted"/>
<dbReference type="PROSITE" id="PS50890">
    <property type="entry name" value="PUA"/>
    <property type="match status" value="1"/>
</dbReference>
<dbReference type="InterPro" id="IPR015947">
    <property type="entry name" value="PUA-like_sf"/>
</dbReference>
<evidence type="ECO:0000313" key="6">
    <source>
        <dbReference type="EMBL" id="MET3657329.1"/>
    </source>
</evidence>
<dbReference type="Pfam" id="PF10672">
    <property type="entry name" value="Methyltrans_SAM"/>
    <property type="match status" value="1"/>
</dbReference>
<dbReference type="InterPro" id="IPR041532">
    <property type="entry name" value="RlmI-like_PUA"/>
</dbReference>
<feature type="domain" description="S-adenosylmethionine-dependent methyltransferase" evidence="4">
    <location>
        <begin position="187"/>
        <end position="366"/>
    </location>
</feature>
<dbReference type="GO" id="GO:0032259">
    <property type="term" value="P:methylation"/>
    <property type="evidence" value="ECO:0007669"/>
    <property type="project" value="UniProtKB-KW"/>
</dbReference>
<dbReference type="Gene3D" id="3.30.750.80">
    <property type="entry name" value="RNA methyltransferase domain (HRMD) like"/>
    <property type="match status" value="1"/>
</dbReference>
<evidence type="ECO:0000256" key="3">
    <source>
        <dbReference type="ARBA" id="ARBA00022691"/>
    </source>
</evidence>
<keyword evidence="3" id="KW-0949">S-adenosyl-L-methionine</keyword>
<sequence>MTKTIDLQVNARNIKDFKKGYPLILKDAIINSGVLATEAEGTIVRLVDKDRRFVAKGYYGLQNKGLGWVLTRKEEEVIDFDFFESRIAAAFARREALFADAYTTAFRVFNGEGDGIGGLTIDYFDGYFMVSWYSEGIYSLKHHVYSVFDKIIDYKGIYEKKRFDTKGGYIEQDDFVKGEQGDFPIIVKENGMNFAVNLNDGAMTGIFLDQRDMRKAVRDKYSEGRNVLNTFSYTGAFSVAALLGGAVKTTNVDLAKRSNAKTIEQFSVNAIDYEQQDIKVMDVFDYFRYAKRNDLKFDLIILDPPSFARTKKYTFSTAQDYPALLMDAIAITEKNGIIVASTNNASFGMKKFKTFIEQAFEEAGSRYKILEESTLPKDFRTNRDYPEFNYLKVVIVQKTK</sequence>
<dbReference type="EMBL" id="JBEPME010000003">
    <property type="protein sequence ID" value="MET3657329.1"/>
    <property type="molecule type" value="Genomic_DNA"/>
</dbReference>
<dbReference type="SUPFAM" id="SSF88697">
    <property type="entry name" value="PUA domain-like"/>
    <property type="match status" value="1"/>
</dbReference>
<dbReference type="EC" id="2.1.1.191" evidence="6"/>
<keyword evidence="1 6" id="KW-0489">Methyltransferase</keyword>
<evidence type="ECO:0000259" key="5">
    <source>
        <dbReference type="Pfam" id="PF17785"/>
    </source>
</evidence>
<comment type="caution">
    <text evidence="6">The sequence shown here is derived from an EMBL/GenBank/DDBJ whole genome shotgun (WGS) entry which is preliminary data.</text>
</comment>
<dbReference type="Gene3D" id="3.40.50.150">
    <property type="entry name" value="Vaccinia Virus protein VP39"/>
    <property type="match status" value="1"/>
</dbReference>
<dbReference type="CDD" id="cd11572">
    <property type="entry name" value="RlmI_M_like"/>
    <property type="match status" value="1"/>
</dbReference>
<dbReference type="Proteomes" id="UP001549104">
    <property type="component" value="Unassembled WGS sequence"/>
</dbReference>
<dbReference type="GO" id="GO:0008168">
    <property type="term" value="F:methyltransferase activity"/>
    <property type="evidence" value="ECO:0007669"/>
    <property type="project" value="UniProtKB-KW"/>
</dbReference>
<gene>
    <name evidence="6" type="ORF">ABIC55_002416</name>
</gene>
<evidence type="ECO:0000313" key="7">
    <source>
        <dbReference type="Proteomes" id="UP001549104"/>
    </source>
</evidence>
<dbReference type="SUPFAM" id="SSF53335">
    <property type="entry name" value="S-adenosyl-L-methionine-dependent methyltransferases"/>
    <property type="match status" value="1"/>
</dbReference>
<evidence type="ECO:0000256" key="2">
    <source>
        <dbReference type="ARBA" id="ARBA00022679"/>
    </source>
</evidence>
<dbReference type="InterPro" id="IPR019614">
    <property type="entry name" value="SAM-dep_methyl-trfase"/>
</dbReference>
<dbReference type="Pfam" id="PF17785">
    <property type="entry name" value="PUA_3"/>
    <property type="match status" value="1"/>
</dbReference>
<protein>
    <submittedName>
        <fullName evidence="6">23S rRNA (Cytosine1962-C5)-methyltransferase</fullName>
        <ecNumber evidence="6">2.1.1.191</ecNumber>
    </submittedName>
</protein>
<evidence type="ECO:0000259" key="4">
    <source>
        <dbReference type="Pfam" id="PF10672"/>
    </source>
</evidence>
<reference evidence="6 7" key="1">
    <citation type="submission" date="2024-06" db="EMBL/GenBank/DDBJ databases">
        <title>Sorghum-associated microbial communities from plants grown in Nebraska, USA.</title>
        <authorList>
            <person name="Schachtman D."/>
        </authorList>
    </citation>
    <scope>NUCLEOTIDE SEQUENCE [LARGE SCALE GENOMIC DNA]</scope>
    <source>
        <strain evidence="6 7">1288</strain>
    </source>
</reference>
<name>A0ABV2K8C4_SPOPS</name>
<evidence type="ECO:0000256" key="1">
    <source>
        <dbReference type="ARBA" id="ARBA00022603"/>
    </source>
</evidence>
<dbReference type="PANTHER" id="PTHR43042">
    <property type="entry name" value="SAM-DEPENDENT METHYLTRANSFERASE"/>
    <property type="match status" value="1"/>
</dbReference>
<keyword evidence="7" id="KW-1185">Reference proteome</keyword>
<dbReference type="PANTHER" id="PTHR43042:SF3">
    <property type="entry name" value="RIBOSOMAL RNA LARGE SUBUNIT METHYLTRANSFERASE YWBD-RELATED"/>
    <property type="match status" value="1"/>
</dbReference>
<organism evidence="6 7">
    <name type="scientific">Sporosarcina psychrophila</name>
    <name type="common">Bacillus psychrophilus</name>
    <dbReference type="NCBI Taxonomy" id="1476"/>
    <lineage>
        <taxon>Bacteria</taxon>
        <taxon>Bacillati</taxon>
        <taxon>Bacillota</taxon>
        <taxon>Bacilli</taxon>
        <taxon>Bacillales</taxon>
        <taxon>Caryophanaceae</taxon>
        <taxon>Sporosarcina</taxon>
    </lineage>
</organism>
<accession>A0ABV2K8C4</accession>
<dbReference type="Gene3D" id="2.30.130.10">
    <property type="entry name" value="PUA domain"/>
    <property type="match status" value="1"/>
</dbReference>
<dbReference type="InterPro" id="IPR029063">
    <property type="entry name" value="SAM-dependent_MTases_sf"/>
</dbReference>
<dbReference type="RefSeq" id="WP_067204951.1">
    <property type="nucleotide sequence ID" value="NZ_CP014616.1"/>
</dbReference>